<feature type="domain" description="C1q" evidence="5">
    <location>
        <begin position="4"/>
        <end position="148"/>
    </location>
</feature>
<keyword evidence="7" id="KW-1185">Reference proteome</keyword>
<reference evidence="6" key="1">
    <citation type="journal article" date="2019" name="bioRxiv">
        <title>The Genome of the Zebra Mussel, Dreissena polymorpha: A Resource for Invasive Species Research.</title>
        <authorList>
            <person name="McCartney M.A."/>
            <person name="Auch B."/>
            <person name="Kono T."/>
            <person name="Mallez S."/>
            <person name="Zhang Y."/>
            <person name="Obille A."/>
            <person name="Becker A."/>
            <person name="Abrahante J.E."/>
            <person name="Garbe J."/>
            <person name="Badalamenti J.P."/>
            <person name="Herman A."/>
            <person name="Mangelson H."/>
            <person name="Liachko I."/>
            <person name="Sullivan S."/>
            <person name="Sone E.D."/>
            <person name="Koren S."/>
            <person name="Silverstein K.A.T."/>
            <person name="Beckman K.B."/>
            <person name="Gohl D.M."/>
        </authorList>
    </citation>
    <scope>NUCLEOTIDE SEQUENCE</scope>
    <source>
        <strain evidence="6">Duluth1</strain>
        <tissue evidence="6">Whole animal</tissue>
    </source>
</reference>
<keyword evidence="4" id="KW-1133">Transmembrane helix</keyword>
<dbReference type="Proteomes" id="UP000828390">
    <property type="component" value="Unassembled WGS sequence"/>
</dbReference>
<evidence type="ECO:0000313" key="7">
    <source>
        <dbReference type="Proteomes" id="UP000828390"/>
    </source>
</evidence>
<evidence type="ECO:0000256" key="2">
    <source>
        <dbReference type="ARBA" id="ARBA00022525"/>
    </source>
</evidence>
<evidence type="ECO:0000259" key="5">
    <source>
        <dbReference type="PROSITE" id="PS50871"/>
    </source>
</evidence>
<evidence type="ECO:0000256" key="4">
    <source>
        <dbReference type="SAM" id="Phobius"/>
    </source>
</evidence>
<dbReference type="PROSITE" id="PS50871">
    <property type="entry name" value="C1Q"/>
    <property type="match status" value="1"/>
</dbReference>
<proteinExistence type="predicted"/>
<dbReference type="PANTHER" id="PTHR22923">
    <property type="entry name" value="CEREBELLIN-RELATED"/>
    <property type="match status" value="1"/>
</dbReference>
<dbReference type="GO" id="GO:0005576">
    <property type="term" value="C:extracellular region"/>
    <property type="evidence" value="ECO:0007669"/>
    <property type="project" value="UniProtKB-SubCell"/>
</dbReference>
<dbReference type="Pfam" id="PF00386">
    <property type="entry name" value="C1q"/>
    <property type="match status" value="1"/>
</dbReference>
<keyword evidence="3" id="KW-0732">Signal</keyword>
<comment type="subcellular location">
    <subcellularLocation>
        <location evidence="1">Secreted</location>
    </subcellularLocation>
</comment>
<keyword evidence="2" id="KW-0964">Secreted</keyword>
<evidence type="ECO:0000256" key="3">
    <source>
        <dbReference type="ARBA" id="ARBA00022729"/>
    </source>
</evidence>
<keyword evidence="4" id="KW-0472">Membrane</keyword>
<evidence type="ECO:0000256" key="1">
    <source>
        <dbReference type="ARBA" id="ARBA00004613"/>
    </source>
</evidence>
<dbReference type="SUPFAM" id="SSF49842">
    <property type="entry name" value="TNF-like"/>
    <property type="match status" value="1"/>
</dbReference>
<dbReference type="InterPro" id="IPR001073">
    <property type="entry name" value="C1q_dom"/>
</dbReference>
<dbReference type="Gene3D" id="2.60.120.40">
    <property type="match status" value="1"/>
</dbReference>
<organism evidence="6 7">
    <name type="scientific">Dreissena polymorpha</name>
    <name type="common">Zebra mussel</name>
    <name type="synonym">Mytilus polymorpha</name>
    <dbReference type="NCBI Taxonomy" id="45954"/>
    <lineage>
        <taxon>Eukaryota</taxon>
        <taxon>Metazoa</taxon>
        <taxon>Spiralia</taxon>
        <taxon>Lophotrochozoa</taxon>
        <taxon>Mollusca</taxon>
        <taxon>Bivalvia</taxon>
        <taxon>Autobranchia</taxon>
        <taxon>Heteroconchia</taxon>
        <taxon>Euheterodonta</taxon>
        <taxon>Imparidentia</taxon>
        <taxon>Neoheterodontei</taxon>
        <taxon>Myida</taxon>
        <taxon>Dreissenoidea</taxon>
        <taxon>Dreissenidae</taxon>
        <taxon>Dreissena</taxon>
    </lineage>
</organism>
<evidence type="ECO:0000313" key="6">
    <source>
        <dbReference type="EMBL" id="KAH3750369.1"/>
    </source>
</evidence>
<keyword evidence="4" id="KW-0812">Transmembrane</keyword>
<dbReference type="SMART" id="SM00110">
    <property type="entry name" value="C1Q"/>
    <property type="match status" value="1"/>
</dbReference>
<sequence>MKLQYRFYVTGHLVAFNAHGFYELSNNVNAFPTVIINEGNAYNPSTGHFTAPVNGIYYFTAQICCYLGYAVYFNLEKGSANMSVRARLTATLQLEHTYQSCTSASCSVKLTRNEHVWVLFESQYNTSLIFENCQNALILFTGTLIQEL</sequence>
<dbReference type="AlphaFoldDB" id="A0A9D4I6U9"/>
<dbReference type="PRINTS" id="PR00007">
    <property type="entry name" value="COMPLEMNTC1Q"/>
</dbReference>
<dbReference type="InterPro" id="IPR008983">
    <property type="entry name" value="Tumour_necrosis_fac-like_dom"/>
</dbReference>
<comment type="caution">
    <text evidence="6">The sequence shown here is derived from an EMBL/GenBank/DDBJ whole genome shotgun (WGS) entry which is preliminary data.</text>
</comment>
<name>A0A9D4I6U9_DREPO</name>
<accession>A0A9D4I6U9</accession>
<protein>
    <recommendedName>
        <fullName evidence="5">C1q domain-containing protein</fullName>
    </recommendedName>
</protein>
<feature type="transmembrane region" description="Helical" evidence="4">
    <location>
        <begin position="56"/>
        <end position="75"/>
    </location>
</feature>
<gene>
    <name evidence="6" type="ORF">DPMN_184890</name>
</gene>
<dbReference type="PANTHER" id="PTHR22923:SF116">
    <property type="entry name" value="C1Q DOMAIN-CONTAINING PROTEIN"/>
    <property type="match status" value="1"/>
</dbReference>
<dbReference type="EMBL" id="JAIWYP010000010">
    <property type="protein sequence ID" value="KAH3750369.1"/>
    <property type="molecule type" value="Genomic_DNA"/>
</dbReference>
<dbReference type="InterPro" id="IPR050822">
    <property type="entry name" value="Cerebellin_Synaptic_Org"/>
</dbReference>
<reference evidence="6" key="2">
    <citation type="submission" date="2020-11" db="EMBL/GenBank/DDBJ databases">
        <authorList>
            <person name="McCartney M.A."/>
            <person name="Auch B."/>
            <person name="Kono T."/>
            <person name="Mallez S."/>
            <person name="Becker A."/>
            <person name="Gohl D.M."/>
            <person name="Silverstein K.A.T."/>
            <person name="Koren S."/>
            <person name="Bechman K.B."/>
            <person name="Herman A."/>
            <person name="Abrahante J.E."/>
            <person name="Garbe J."/>
        </authorList>
    </citation>
    <scope>NUCLEOTIDE SEQUENCE</scope>
    <source>
        <strain evidence="6">Duluth1</strain>
        <tissue evidence="6">Whole animal</tissue>
    </source>
</reference>